<dbReference type="EMBL" id="JBHSBL010000045">
    <property type="protein sequence ID" value="MFC4072844.1"/>
    <property type="molecule type" value="Genomic_DNA"/>
</dbReference>
<comment type="caution">
    <text evidence="2">The sequence shown here is derived from an EMBL/GenBank/DDBJ whole genome shotgun (WGS) entry which is preliminary data.</text>
</comment>
<dbReference type="Proteomes" id="UP001595867">
    <property type="component" value="Unassembled WGS sequence"/>
</dbReference>
<evidence type="ECO:0000256" key="1">
    <source>
        <dbReference type="SAM" id="Phobius"/>
    </source>
</evidence>
<dbReference type="RefSeq" id="WP_378073756.1">
    <property type="nucleotide sequence ID" value="NZ_JBHSBL010000045.1"/>
</dbReference>
<sequence length="128" mass="13219">MRGRRWFLAALVLTAVVSAALLVLPLYAYETATGPAASSGEVGAGYSYERGHRSLLAVEGPGVAFLLAVPVLVSGLPVLVRGRRQRLAGWVSTALLSVGVLVGIASIGLFYLPGVLLSAIGTALSRTE</sequence>
<accession>A0ABV8J9X7</accession>
<organism evidence="2 3">
    <name type="scientific">Actinoplanes subglobosus</name>
    <dbReference type="NCBI Taxonomy" id="1547892"/>
    <lineage>
        <taxon>Bacteria</taxon>
        <taxon>Bacillati</taxon>
        <taxon>Actinomycetota</taxon>
        <taxon>Actinomycetes</taxon>
        <taxon>Micromonosporales</taxon>
        <taxon>Micromonosporaceae</taxon>
        <taxon>Actinoplanes</taxon>
    </lineage>
</organism>
<reference evidence="3" key="1">
    <citation type="journal article" date="2019" name="Int. J. Syst. Evol. Microbiol.">
        <title>The Global Catalogue of Microorganisms (GCM) 10K type strain sequencing project: providing services to taxonomists for standard genome sequencing and annotation.</title>
        <authorList>
            <consortium name="The Broad Institute Genomics Platform"/>
            <consortium name="The Broad Institute Genome Sequencing Center for Infectious Disease"/>
            <person name="Wu L."/>
            <person name="Ma J."/>
        </authorList>
    </citation>
    <scope>NUCLEOTIDE SEQUENCE [LARGE SCALE GENOMIC DNA]</scope>
    <source>
        <strain evidence="3">TBRC 5832</strain>
    </source>
</reference>
<name>A0ABV8J9X7_9ACTN</name>
<keyword evidence="1" id="KW-0472">Membrane</keyword>
<evidence type="ECO:0000313" key="3">
    <source>
        <dbReference type="Proteomes" id="UP001595867"/>
    </source>
</evidence>
<evidence type="ECO:0000313" key="2">
    <source>
        <dbReference type="EMBL" id="MFC4072844.1"/>
    </source>
</evidence>
<keyword evidence="1" id="KW-0812">Transmembrane</keyword>
<proteinExistence type="predicted"/>
<keyword evidence="1" id="KW-1133">Transmembrane helix</keyword>
<feature type="transmembrane region" description="Helical" evidence="1">
    <location>
        <begin position="87"/>
        <end position="112"/>
    </location>
</feature>
<feature type="transmembrane region" description="Helical" evidence="1">
    <location>
        <begin position="62"/>
        <end position="80"/>
    </location>
</feature>
<gene>
    <name evidence="2" type="ORF">ACFO0C_48595</name>
</gene>
<protein>
    <submittedName>
        <fullName evidence="2">Uncharacterized protein</fullName>
    </submittedName>
</protein>
<keyword evidence="3" id="KW-1185">Reference proteome</keyword>